<dbReference type="Pfam" id="PF13276">
    <property type="entry name" value="HTH_21"/>
    <property type="match status" value="1"/>
</dbReference>
<reference evidence="4" key="1">
    <citation type="journal article" date="2019" name="Int. J. Syst. Evol. Microbiol.">
        <title>The Global Catalogue of Microorganisms (GCM) 10K type strain sequencing project: providing services to taxonomists for standard genome sequencing and annotation.</title>
        <authorList>
            <consortium name="The Broad Institute Genomics Platform"/>
            <consortium name="The Broad Institute Genome Sequencing Center for Infectious Disease"/>
            <person name="Wu L."/>
            <person name="Ma J."/>
        </authorList>
    </citation>
    <scope>NUCLEOTIDE SEQUENCE [LARGE SCALE GENOMIC DNA]</scope>
    <source>
        <strain evidence="4">JCM 32206</strain>
    </source>
</reference>
<dbReference type="InterPro" id="IPR001584">
    <property type="entry name" value="Integrase_cat-core"/>
</dbReference>
<dbReference type="EMBL" id="BAABFB010000012">
    <property type="protein sequence ID" value="GAA4472031.1"/>
    <property type="molecule type" value="Genomic_DNA"/>
</dbReference>
<dbReference type="Proteomes" id="UP001501183">
    <property type="component" value="Unassembled WGS sequence"/>
</dbReference>
<sequence>MKARAQIAPSTYYAAKTRPPSARTVADLQRLEVIRQVHAENYGDYGVREMHAELNRRGHRIARCNVHRLMRADGLRGITRTKGPPTTVPGTGPDTRPDLLAPNFAAPAPNRGWVADITYCRTVAGWVYAAFVIDVYSRRVVGCQLPTNLRTDLALGALEMGVMDPSARRARTPPA</sequence>
<dbReference type="Gene3D" id="3.30.420.10">
    <property type="entry name" value="Ribonuclease H-like superfamily/Ribonuclease H"/>
    <property type="match status" value="1"/>
</dbReference>
<protein>
    <recommendedName>
        <fullName evidence="2">Integrase catalytic domain-containing protein</fullName>
    </recommendedName>
</protein>
<dbReference type="SUPFAM" id="SSF53098">
    <property type="entry name" value="Ribonuclease H-like"/>
    <property type="match status" value="1"/>
</dbReference>
<proteinExistence type="predicted"/>
<keyword evidence="4" id="KW-1185">Reference proteome</keyword>
<name>A0ABP8NVS2_9NOCA</name>
<comment type="function">
    <text evidence="1">Involved in the transposition of the insertion sequence.</text>
</comment>
<gene>
    <name evidence="3" type="ORF">GCM10023094_03680</name>
</gene>
<dbReference type="PANTHER" id="PTHR46889">
    <property type="entry name" value="TRANSPOSASE INSF FOR INSERTION SEQUENCE IS3B-RELATED"/>
    <property type="match status" value="1"/>
</dbReference>
<accession>A0ABP8NVS2</accession>
<dbReference type="RefSeq" id="WP_345341483.1">
    <property type="nucleotide sequence ID" value="NZ_BAABFB010000012.1"/>
</dbReference>
<organism evidence="3 4">
    <name type="scientific">Rhodococcus olei</name>
    <dbReference type="NCBI Taxonomy" id="2161675"/>
    <lineage>
        <taxon>Bacteria</taxon>
        <taxon>Bacillati</taxon>
        <taxon>Actinomycetota</taxon>
        <taxon>Actinomycetes</taxon>
        <taxon>Mycobacteriales</taxon>
        <taxon>Nocardiaceae</taxon>
        <taxon>Rhodococcus</taxon>
    </lineage>
</organism>
<evidence type="ECO:0000256" key="1">
    <source>
        <dbReference type="ARBA" id="ARBA00002286"/>
    </source>
</evidence>
<dbReference type="Pfam" id="PF00665">
    <property type="entry name" value="rve"/>
    <property type="match status" value="1"/>
</dbReference>
<evidence type="ECO:0000313" key="4">
    <source>
        <dbReference type="Proteomes" id="UP001501183"/>
    </source>
</evidence>
<dbReference type="InterPro" id="IPR012337">
    <property type="entry name" value="RNaseH-like_sf"/>
</dbReference>
<evidence type="ECO:0000259" key="2">
    <source>
        <dbReference type="PROSITE" id="PS50994"/>
    </source>
</evidence>
<feature type="domain" description="Integrase catalytic" evidence="2">
    <location>
        <begin position="105"/>
        <end position="175"/>
    </location>
</feature>
<comment type="caution">
    <text evidence="3">The sequence shown here is derived from an EMBL/GenBank/DDBJ whole genome shotgun (WGS) entry which is preliminary data.</text>
</comment>
<dbReference type="InterPro" id="IPR050900">
    <property type="entry name" value="Transposase_IS3/IS150/IS904"/>
</dbReference>
<dbReference type="InterPro" id="IPR036397">
    <property type="entry name" value="RNaseH_sf"/>
</dbReference>
<evidence type="ECO:0000313" key="3">
    <source>
        <dbReference type="EMBL" id="GAA4472031.1"/>
    </source>
</evidence>
<dbReference type="PROSITE" id="PS50994">
    <property type="entry name" value="INTEGRASE"/>
    <property type="match status" value="1"/>
</dbReference>
<dbReference type="InterPro" id="IPR025948">
    <property type="entry name" value="HTH-like_dom"/>
</dbReference>
<dbReference type="PANTHER" id="PTHR46889:SF4">
    <property type="entry name" value="TRANSPOSASE INSO FOR INSERTION SEQUENCE ELEMENT IS911B-RELATED"/>
    <property type="match status" value="1"/>
</dbReference>